<dbReference type="Proteomes" id="UP000199673">
    <property type="component" value="Unassembled WGS sequence"/>
</dbReference>
<dbReference type="EMBL" id="FPBF01000001">
    <property type="protein sequence ID" value="SFT38777.1"/>
    <property type="molecule type" value="Genomic_DNA"/>
</dbReference>
<dbReference type="RefSeq" id="WP_091691151.1">
    <property type="nucleotide sequence ID" value="NZ_FPBF01000001.1"/>
</dbReference>
<dbReference type="AlphaFoldDB" id="A0A1I6XL01"/>
<protein>
    <submittedName>
        <fullName evidence="1">Uncharacterized protein</fullName>
    </submittedName>
</protein>
<organism evidence="1 2">
    <name type="scientific">Algoriphagus locisalis</name>
    <dbReference type="NCBI Taxonomy" id="305507"/>
    <lineage>
        <taxon>Bacteria</taxon>
        <taxon>Pseudomonadati</taxon>
        <taxon>Bacteroidota</taxon>
        <taxon>Cytophagia</taxon>
        <taxon>Cytophagales</taxon>
        <taxon>Cyclobacteriaceae</taxon>
        <taxon>Algoriphagus</taxon>
    </lineage>
</organism>
<gene>
    <name evidence="1" type="ORF">SAMN04489724_0535</name>
</gene>
<proteinExistence type="predicted"/>
<name>A0A1I6XL01_9BACT</name>
<evidence type="ECO:0000313" key="2">
    <source>
        <dbReference type="Proteomes" id="UP000199673"/>
    </source>
</evidence>
<evidence type="ECO:0000313" key="1">
    <source>
        <dbReference type="EMBL" id="SFT38777.1"/>
    </source>
</evidence>
<reference evidence="2" key="1">
    <citation type="submission" date="2016-10" db="EMBL/GenBank/DDBJ databases">
        <authorList>
            <person name="Varghese N."/>
            <person name="Submissions S."/>
        </authorList>
    </citation>
    <scope>NUCLEOTIDE SEQUENCE [LARGE SCALE GENOMIC DNA]</scope>
    <source>
        <strain evidence="2">DSM 23445</strain>
    </source>
</reference>
<sequence length="72" mass="8445">MKFFYLSSNPNENGLHEVHDRECEHIPSSYDRDYLGPYNTGKEAMRKALDYKKEVALCEVCCKSRERSLIDN</sequence>
<keyword evidence="2" id="KW-1185">Reference proteome</keyword>
<accession>A0A1I6XL01</accession>
<dbReference type="STRING" id="305507.SAMN04489724_0535"/>
<dbReference type="OrthoDB" id="47198at2"/>